<dbReference type="Gene3D" id="1.10.10.10">
    <property type="entry name" value="Winged helix-like DNA-binding domain superfamily/Winged helix DNA-binding domain"/>
    <property type="match status" value="2"/>
</dbReference>
<name>A0A2R4M1V2_9RHOB</name>
<accession>A0A2R4M1V2</accession>
<dbReference type="Proteomes" id="UP000241447">
    <property type="component" value="Chromosome"/>
</dbReference>
<dbReference type="PANTHER" id="PTHR30126">
    <property type="entry name" value="HTH-TYPE TRANSCRIPTIONAL REGULATOR"/>
    <property type="match status" value="1"/>
</dbReference>
<dbReference type="InterPro" id="IPR036390">
    <property type="entry name" value="WH_DNA-bd_sf"/>
</dbReference>
<keyword evidence="2" id="KW-0805">Transcription regulation</keyword>
<dbReference type="EMBL" id="CP028475">
    <property type="protein sequence ID" value="AVW91089.1"/>
    <property type="molecule type" value="Genomic_DNA"/>
</dbReference>
<dbReference type="PANTHER" id="PTHR30126:SF98">
    <property type="entry name" value="HTH-TYPE TRANSCRIPTIONAL ACTIVATOR BAUR"/>
    <property type="match status" value="1"/>
</dbReference>
<organism evidence="6 7">
    <name type="scientific">Celeribacter baekdonensis</name>
    <dbReference type="NCBI Taxonomy" id="875171"/>
    <lineage>
        <taxon>Bacteria</taxon>
        <taxon>Pseudomonadati</taxon>
        <taxon>Pseudomonadota</taxon>
        <taxon>Alphaproteobacteria</taxon>
        <taxon>Rhodobacterales</taxon>
        <taxon>Roseobacteraceae</taxon>
        <taxon>Celeribacter</taxon>
    </lineage>
</organism>
<feature type="domain" description="HTH lysR-type" evidence="5">
    <location>
        <begin position="5"/>
        <end position="62"/>
    </location>
</feature>
<dbReference type="PROSITE" id="PS50931">
    <property type="entry name" value="HTH_LYSR"/>
    <property type="match status" value="2"/>
</dbReference>
<comment type="similarity">
    <text evidence="1">Belongs to the LysR transcriptional regulatory family.</text>
</comment>
<proteinExistence type="inferred from homology"/>
<dbReference type="PRINTS" id="PR00039">
    <property type="entry name" value="HTHLYSR"/>
</dbReference>
<gene>
    <name evidence="6" type="ORF">DA792_08305</name>
</gene>
<dbReference type="SUPFAM" id="SSF53850">
    <property type="entry name" value="Periplasmic binding protein-like II"/>
    <property type="match status" value="1"/>
</dbReference>
<dbReference type="RefSeq" id="WP_107719542.1">
    <property type="nucleotide sequence ID" value="NZ_CP028475.1"/>
</dbReference>
<dbReference type="InterPro" id="IPR005119">
    <property type="entry name" value="LysR_subst-bd"/>
</dbReference>
<reference evidence="6 7" key="1">
    <citation type="submission" date="2018-03" db="EMBL/GenBank/DDBJ databases">
        <title>The Complete Genome of Celeribacter baekdonensis strain LH4, a Thiosulfate-Oxidizing Alphaproteobacterium Isolated from Gulf of Mexico Continental Slope Sediments.</title>
        <authorList>
            <person name="Flood B.E."/>
            <person name="Bailey J.V."/>
            <person name="Leprich D."/>
        </authorList>
    </citation>
    <scope>NUCLEOTIDE SEQUENCE [LARGE SCALE GENOMIC DNA]</scope>
    <source>
        <strain evidence="6 7">LH4</strain>
    </source>
</reference>
<keyword evidence="3" id="KW-0238">DNA-binding</keyword>
<evidence type="ECO:0000256" key="2">
    <source>
        <dbReference type="ARBA" id="ARBA00023015"/>
    </source>
</evidence>
<dbReference type="Pfam" id="PF03466">
    <property type="entry name" value="LysR_substrate"/>
    <property type="match status" value="1"/>
</dbReference>
<sequence>MGVSRNIRHFRVFLAVAELNSLTLASETCNVSQPAVSQSLHKLERAAGGDLFTRARLGVFLTPRGELLARRLKRAFAHLDPVLGDLSPRLQITVTIAQLQALIAVREAENFTLAAQRLGLAQPTVHRAVSQIETVAGRPLFERAAHGLIPTPAAKALAQAARLAFSELDQADAELAEFDGQEVGRIAIGALPLSRSILLPRALAAFRERRPRLSIEVNDGPYDDLLNGLRRGDLDVIIGALRMPAPIEDVMQEALFNDELAFVARPDHPLVGTAPALESLTDRQWVVPRPGSPSRGQFDAYFADRGIAPPASLIECGSILFMREMLSAGPFIGCISGAQAEAEIAKGLIARINVTGAWPGRAIGLTTRRNWEPTKSQALLLDLLRQAAKDRRGV</sequence>
<protein>
    <submittedName>
        <fullName evidence="6">LysR family transcriptional regulator</fullName>
    </submittedName>
</protein>
<keyword evidence="4" id="KW-0804">Transcription</keyword>
<dbReference type="KEGG" id="cbak:DA792_08305"/>
<dbReference type="GO" id="GO:0003700">
    <property type="term" value="F:DNA-binding transcription factor activity"/>
    <property type="evidence" value="ECO:0007669"/>
    <property type="project" value="InterPro"/>
</dbReference>
<dbReference type="Gene3D" id="3.40.190.10">
    <property type="entry name" value="Periplasmic binding protein-like II"/>
    <property type="match status" value="2"/>
</dbReference>
<dbReference type="Pfam" id="PF00126">
    <property type="entry name" value="HTH_1"/>
    <property type="match status" value="2"/>
</dbReference>
<dbReference type="AlphaFoldDB" id="A0A2R4M1V2"/>
<dbReference type="SUPFAM" id="SSF46785">
    <property type="entry name" value="Winged helix' DNA-binding domain"/>
    <property type="match status" value="2"/>
</dbReference>
<evidence type="ECO:0000259" key="5">
    <source>
        <dbReference type="PROSITE" id="PS50931"/>
    </source>
</evidence>
<dbReference type="InterPro" id="IPR000847">
    <property type="entry name" value="LysR_HTH_N"/>
</dbReference>
<evidence type="ECO:0000313" key="6">
    <source>
        <dbReference type="EMBL" id="AVW91089.1"/>
    </source>
</evidence>
<feature type="domain" description="HTH lysR-type" evidence="5">
    <location>
        <begin position="94"/>
        <end position="151"/>
    </location>
</feature>
<evidence type="ECO:0000256" key="1">
    <source>
        <dbReference type="ARBA" id="ARBA00009437"/>
    </source>
</evidence>
<evidence type="ECO:0000256" key="3">
    <source>
        <dbReference type="ARBA" id="ARBA00023125"/>
    </source>
</evidence>
<dbReference type="InterPro" id="IPR036388">
    <property type="entry name" value="WH-like_DNA-bd_sf"/>
</dbReference>
<evidence type="ECO:0000256" key="4">
    <source>
        <dbReference type="ARBA" id="ARBA00023163"/>
    </source>
</evidence>
<dbReference type="GO" id="GO:0000976">
    <property type="term" value="F:transcription cis-regulatory region binding"/>
    <property type="evidence" value="ECO:0007669"/>
    <property type="project" value="TreeGrafter"/>
</dbReference>
<dbReference type="OrthoDB" id="9803030at2"/>
<evidence type="ECO:0000313" key="7">
    <source>
        <dbReference type="Proteomes" id="UP000241447"/>
    </source>
</evidence>